<evidence type="ECO:0000256" key="3">
    <source>
        <dbReference type="ARBA" id="ARBA00022692"/>
    </source>
</evidence>
<evidence type="ECO:0000256" key="2">
    <source>
        <dbReference type="ARBA" id="ARBA00022475"/>
    </source>
</evidence>
<sequence>MAVKEQTLSKGGRRHFSFPTLEILLLLVAIFWGTSYGLTKQALVYTSVMMFIALRFSITFLSLLPIAVRDAQIGRSKDWKVALPTGIILATIFLFEVAGVFNTSASKAAFLISLSVIATALLEMCMNKKLISKTLFMLVISSVVGVFLLTSSNGVEMALSRGDYFILVAAMLRAVMVTATKKITQGKQISNVTLTCVQSFVVAASAICVMIFSHNVDLSLPTSSEFWLIIIYMVLCCTLFAFFVQNHAVRQLSPTKVSLLMGSEPLFGAIFAVIWLNESLSMIQMLGGGIIFISVMVASMSKKSS</sequence>
<dbReference type="GO" id="GO:0005886">
    <property type="term" value="C:plasma membrane"/>
    <property type="evidence" value="ECO:0007669"/>
    <property type="project" value="UniProtKB-SubCell"/>
</dbReference>
<evidence type="ECO:0000256" key="6">
    <source>
        <dbReference type="SAM" id="Phobius"/>
    </source>
</evidence>
<feature type="transmembrane region" description="Helical" evidence="6">
    <location>
        <begin position="192"/>
        <end position="214"/>
    </location>
</feature>
<comment type="subcellular location">
    <subcellularLocation>
        <location evidence="1">Cell membrane</location>
        <topology evidence="1">Multi-pass membrane protein</topology>
    </subcellularLocation>
</comment>
<evidence type="ECO:0000259" key="7">
    <source>
        <dbReference type="Pfam" id="PF00892"/>
    </source>
</evidence>
<dbReference type="InterPro" id="IPR000620">
    <property type="entry name" value="EamA_dom"/>
</dbReference>
<dbReference type="EMBL" id="QPGL01000002">
    <property type="protein sequence ID" value="RCS70943.1"/>
    <property type="molecule type" value="Genomic_DNA"/>
</dbReference>
<dbReference type="InterPro" id="IPR037185">
    <property type="entry name" value="EmrE-like"/>
</dbReference>
<dbReference type="RefSeq" id="WP_086960270.1">
    <property type="nucleotide sequence ID" value="NZ_AP018681.1"/>
</dbReference>
<name>A0A368LKR0_9VIBR</name>
<comment type="caution">
    <text evidence="8">The sequence shown here is derived from an EMBL/GenBank/DDBJ whole genome shotgun (WGS) entry which is preliminary data.</text>
</comment>
<dbReference type="Gene3D" id="1.10.3730.20">
    <property type="match status" value="1"/>
</dbReference>
<keyword evidence="2" id="KW-1003">Cell membrane</keyword>
<feature type="transmembrane region" description="Helical" evidence="6">
    <location>
        <begin position="257"/>
        <end position="276"/>
    </location>
</feature>
<protein>
    <submittedName>
        <fullName evidence="8">DMT family transporter</fullName>
    </submittedName>
</protein>
<accession>A0A368LKR0</accession>
<feature type="transmembrane region" description="Helical" evidence="6">
    <location>
        <begin position="134"/>
        <end position="152"/>
    </location>
</feature>
<feature type="domain" description="EamA" evidence="7">
    <location>
        <begin position="161"/>
        <end position="299"/>
    </location>
</feature>
<organism evidence="8 9">
    <name type="scientific">Vibrio casei</name>
    <dbReference type="NCBI Taxonomy" id="673372"/>
    <lineage>
        <taxon>Bacteria</taxon>
        <taxon>Pseudomonadati</taxon>
        <taxon>Pseudomonadota</taxon>
        <taxon>Gammaproteobacteria</taxon>
        <taxon>Vibrionales</taxon>
        <taxon>Vibrionaceae</taxon>
        <taxon>Vibrio</taxon>
    </lineage>
</organism>
<dbReference type="InterPro" id="IPR051258">
    <property type="entry name" value="Diverse_Substrate_Transporter"/>
</dbReference>
<dbReference type="SUPFAM" id="SSF103481">
    <property type="entry name" value="Multidrug resistance efflux transporter EmrE"/>
    <property type="match status" value="2"/>
</dbReference>
<feature type="transmembrane region" description="Helical" evidence="6">
    <location>
        <begin position="226"/>
        <end position="245"/>
    </location>
</feature>
<feature type="domain" description="EamA" evidence="7">
    <location>
        <begin position="23"/>
        <end position="150"/>
    </location>
</feature>
<dbReference type="OrthoDB" id="7158585at2"/>
<dbReference type="GeneID" id="303189961"/>
<keyword evidence="5 6" id="KW-0472">Membrane</keyword>
<evidence type="ECO:0000256" key="4">
    <source>
        <dbReference type="ARBA" id="ARBA00022989"/>
    </source>
</evidence>
<feature type="transmembrane region" description="Helical" evidence="6">
    <location>
        <begin position="44"/>
        <end position="67"/>
    </location>
</feature>
<reference evidence="8 9" key="1">
    <citation type="journal article" date="2017" name="Elife">
        <title>Extensive horizontal gene transfer in cheese-associated bacteria.</title>
        <authorList>
            <person name="Bonham K.S."/>
            <person name="Wolfe B.E."/>
            <person name="Dutton R.J."/>
        </authorList>
    </citation>
    <scope>NUCLEOTIDE SEQUENCE [LARGE SCALE GENOMIC DNA]</scope>
    <source>
        <strain evidence="8 9">JB196</strain>
    </source>
</reference>
<evidence type="ECO:0000313" key="8">
    <source>
        <dbReference type="EMBL" id="RCS70943.1"/>
    </source>
</evidence>
<evidence type="ECO:0000313" key="9">
    <source>
        <dbReference type="Proteomes" id="UP000252479"/>
    </source>
</evidence>
<feature type="transmembrane region" description="Helical" evidence="6">
    <location>
        <begin position="282"/>
        <end position="300"/>
    </location>
</feature>
<evidence type="ECO:0000256" key="5">
    <source>
        <dbReference type="ARBA" id="ARBA00023136"/>
    </source>
</evidence>
<dbReference type="Pfam" id="PF00892">
    <property type="entry name" value="EamA"/>
    <property type="match status" value="2"/>
</dbReference>
<feature type="transmembrane region" description="Helical" evidence="6">
    <location>
        <begin position="79"/>
        <end position="98"/>
    </location>
</feature>
<proteinExistence type="predicted"/>
<gene>
    <name evidence="8" type="ORF">CIK83_13630</name>
</gene>
<feature type="transmembrane region" description="Helical" evidence="6">
    <location>
        <begin position="21"/>
        <end position="38"/>
    </location>
</feature>
<feature type="transmembrane region" description="Helical" evidence="6">
    <location>
        <begin position="164"/>
        <end position="180"/>
    </location>
</feature>
<dbReference type="PANTHER" id="PTHR42920">
    <property type="entry name" value="OS03G0707200 PROTEIN-RELATED"/>
    <property type="match status" value="1"/>
</dbReference>
<keyword evidence="4 6" id="KW-1133">Transmembrane helix</keyword>
<keyword evidence="9" id="KW-1185">Reference proteome</keyword>
<dbReference type="Proteomes" id="UP000252479">
    <property type="component" value="Unassembled WGS sequence"/>
</dbReference>
<dbReference type="PANTHER" id="PTHR42920:SF5">
    <property type="entry name" value="EAMA DOMAIN-CONTAINING PROTEIN"/>
    <property type="match status" value="1"/>
</dbReference>
<evidence type="ECO:0000256" key="1">
    <source>
        <dbReference type="ARBA" id="ARBA00004651"/>
    </source>
</evidence>
<keyword evidence="3 6" id="KW-0812">Transmembrane</keyword>
<dbReference type="AlphaFoldDB" id="A0A368LKR0"/>